<evidence type="ECO:0000313" key="9">
    <source>
        <dbReference type="Proteomes" id="UP000316270"/>
    </source>
</evidence>
<reference evidence="8 9" key="1">
    <citation type="submission" date="2019-07" db="EMBL/GenBank/DDBJ databases">
        <title>Finished genome of Venturia effusa.</title>
        <authorList>
            <person name="Young C.A."/>
            <person name="Cox M.P."/>
            <person name="Ganley A.R.D."/>
            <person name="David W.J."/>
        </authorList>
    </citation>
    <scope>NUCLEOTIDE SEQUENCE [LARGE SCALE GENOMIC DNA]</scope>
    <source>
        <strain evidence="9">albino</strain>
    </source>
</reference>
<dbReference type="PANTHER" id="PTHR11240:SF22">
    <property type="entry name" value="RIBONUCLEASE T2"/>
    <property type="match status" value="1"/>
</dbReference>
<feature type="signal peptide" evidence="7">
    <location>
        <begin position="1"/>
        <end position="25"/>
    </location>
</feature>
<dbReference type="CDD" id="cd01061">
    <property type="entry name" value="RNase_T2_euk"/>
    <property type="match status" value="1"/>
</dbReference>
<evidence type="ECO:0000256" key="3">
    <source>
        <dbReference type="ARBA" id="ARBA00022759"/>
    </source>
</evidence>
<evidence type="ECO:0000256" key="5">
    <source>
        <dbReference type="PIRSR" id="PIRSR633697-1"/>
    </source>
</evidence>
<accession>A0A517L291</accession>
<dbReference type="OrthoDB" id="435754at2759"/>
<dbReference type="PROSITE" id="PS00530">
    <property type="entry name" value="RNASE_T2_1"/>
    <property type="match status" value="1"/>
</dbReference>
<dbReference type="STRING" id="50376.A0A517L291"/>
<feature type="active site" evidence="5">
    <location>
        <position position="152"/>
    </location>
</feature>
<dbReference type="Gene3D" id="3.90.730.10">
    <property type="entry name" value="Ribonuclease T2-like"/>
    <property type="match status" value="1"/>
</dbReference>
<dbReference type="EMBL" id="CP042187">
    <property type="protein sequence ID" value="QDS69736.1"/>
    <property type="molecule type" value="Genomic_DNA"/>
</dbReference>
<dbReference type="InterPro" id="IPR033697">
    <property type="entry name" value="Ribonuclease_T2_eukaryotic"/>
</dbReference>
<sequence length="279" mass="30713">MMRGIKNAFFALSLLFLCLFVMRDASPASHNQTCSQSELDVLSCSSASLTTNSCCVESPGGLLILAQLYNFNPGLGPGNSWTLHGLWPDFCNGSYPSSCDPARAYTDIPAALKKYKQDSLLEYMIEWWRNDPVVTTENGTDADLWAHEFEKHGTCMSTLHPACYPQYQPEVEVVDFYTTSVRLFKDYPTSDFLATCGIVPSNTTTYDLADLEGCLADATGGFTPHMGCSKITGYLNEVWYYGHLRGRIEGGTFEGTKSTFESTCPATGIKYPLKLNHGG</sequence>
<comment type="similarity">
    <text evidence="1 6">Belongs to the RNase T2 family.</text>
</comment>
<dbReference type="InterPro" id="IPR018188">
    <property type="entry name" value="RNase_T2_His_AS_1"/>
</dbReference>
<dbReference type="AlphaFoldDB" id="A0A517L291"/>
<keyword evidence="4" id="KW-1015">Disulfide bond</keyword>
<keyword evidence="9" id="KW-1185">Reference proteome</keyword>
<dbReference type="GO" id="GO:0005576">
    <property type="term" value="C:extracellular region"/>
    <property type="evidence" value="ECO:0007669"/>
    <property type="project" value="TreeGrafter"/>
</dbReference>
<feature type="active site" evidence="5">
    <location>
        <position position="148"/>
    </location>
</feature>
<dbReference type="PROSITE" id="PS00531">
    <property type="entry name" value="RNASE_T2_2"/>
    <property type="match status" value="1"/>
</dbReference>
<feature type="active site" evidence="5">
    <location>
        <position position="84"/>
    </location>
</feature>
<gene>
    <name evidence="8" type="ORF">FKW77_010045</name>
</gene>
<evidence type="ECO:0000256" key="2">
    <source>
        <dbReference type="ARBA" id="ARBA00012571"/>
    </source>
</evidence>
<name>A0A517L291_9PEZI</name>
<organism evidence="8 9">
    <name type="scientific">Venturia effusa</name>
    <dbReference type="NCBI Taxonomy" id="50376"/>
    <lineage>
        <taxon>Eukaryota</taxon>
        <taxon>Fungi</taxon>
        <taxon>Dikarya</taxon>
        <taxon>Ascomycota</taxon>
        <taxon>Pezizomycotina</taxon>
        <taxon>Dothideomycetes</taxon>
        <taxon>Pleosporomycetidae</taxon>
        <taxon>Venturiales</taxon>
        <taxon>Venturiaceae</taxon>
        <taxon>Venturia</taxon>
    </lineage>
</organism>
<dbReference type="PANTHER" id="PTHR11240">
    <property type="entry name" value="RIBONUCLEASE T2"/>
    <property type="match status" value="1"/>
</dbReference>
<protein>
    <recommendedName>
        <fullName evidence="2">ribonuclease T2</fullName>
        <ecNumber evidence="2">4.6.1.19</ecNumber>
    </recommendedName>
</protein>
<feature type="chain" id="PRO_5021739236" description="ribonuclease T2" evidence="7">
    <location>
        <begin position="26"/>
        <end position="279"/>
    </location>
</feature>
<dbReference type="GO" id="GO:0003723">
    <property type="term" value="F:RNA binding"/>
    <property type="evidence" value="ECO:0007669"/>
    <property type="project" value="InterPro"/>
</dbReference>
<dbReference type="GO" id="GO:0033897">
    <property type="term" value="F:ribonuclease T2 activity"/>
    <property type="evidence" value="ECO:0007669"/>
    <property type="project" value="UniProtKB-EC"/>
</dbReference>
<proteinExistence type="inferred from homology"/>
<keyword evidence="3" id="KW-0255">Endonuclease</keyword>
<dbReference type="SUPFAM" id="SSF55895">
    <property type="entry name" value="Ribonuclease Rh-like"/>
    <property type="match status" value="1"/>
</dbReference>
<dbReference type="Proteomes" id="UP000316270">
    <property type="component" value="Chromosome 3"/>
</dbReference>
<dbReference type="GO" id="GO:0006401">
    <property type="term" value="P:RNA catabolic process"/>
    <property type="evidence" value="ECO:0007669"/>
    <property type="project" value="TreeGrafter"/>
</dbReference>
<dbReference type="EC" id="4.6.1.19" evidence="2"/>
<evidence type="ECO:0000256" key="4">
    <source>
        <dbReference type="ARBA" id="ARBA00023157"/>
    </source>
</evidence>
<keyword evidence="3" id="KW-0378">Hydrolase</keyword>
<dbReference type="InterPro" id="IPR033130">
    <property type="entry name" value="RNase_T2_His_AS_2"/>
</dbReference>
<keyword evidence="3" id="KW-0540">Nuclease</keyword>
<keyword evidence="7" id="KW-0732">Signal</keyword>
<evidence type="ECO:0000256" key="6">
    <source>
        <dbReference type="RuleBase" id="RU004328"/>
    </source>
</evidence>
<evidence type="ECO:0000313" key="8">
    <source>
        <dbReference type="EMBL" id="QDS69736.1"/>
    </source>
</evidence>
<dbReference type="InterPro" id="IPR001568">
    <property type="entry name" value="RNase_T2-like"/>
</dbReference>
<evidence type="ECO:0000256" key="1">
    <source>
        <dbReference type="ARBA" id="ARBA00007469"/>
    </source>
</evidence>
<dbReference type="InterPro" id="IPR036430">
    <property type="entry name" value="RNase_T2-like_sf"/>
</dbReference>
<dbReference type="Pfam" id="PF00445">
    <property type="entry name" value="Ribonuclease_T2"/>
    <property type="match status" value="1"/>
</dbReference>
<evidence type="ECO:0000256" key="7">
    <source>
        <dbReference type="SAM" id="SignalP"/>
    </source>
</evidence>